<keyword evidence="5 8" id="KW-0472">Membrane</keyword>
<dbReference type="GO" id="GO:0032981">
    <property type="term" value="P:mitochondrial respiratory chain complex I assembly"/>
    <property type="evidence" value="ECO:0007669"/>
    <property type="project" value="InterPro"/>
</dbReference>
<dbReference type="InterPro" id="IPR055299">
    <property type="entry name" value="TIMMDC1"/>
</dbReference>
<evidence type="ECO:0000256" key="4">
    <source>
        <dbReference type="ARBA" id="ARBA00022989"/>
    </source>
</evidence>
<dbReference type="GO" id="GO:0016020">
    <property type="term" value="C:membrane"/>
    <property type="evidence" value="ECO:0007669"/>
    <property type="project" value="UniProtKB-SubCell"/>
</dbReference>
<evidence type="ECO:0000256" key="3">
    <source>
        <dbReference type="ARBA" id="ARBA00022692"/>
    </source>
</evidence>
<reference evidence="9" key="1">
    <citation type="submission" date="2020-11" db="EMBL/GenBank/DDBJ databases">
        <authorList>
            <person name="Tran Van P."/>
        </authorList>
    </citation>
    <scope>NUCLEOTIDE SEQUENCE</scope>
</reference>
<evidence type="ECO:0000256" key="6">
    <source>
        <dbReference type="ARBA" id="ARBA00040778"/>
    </source>
</evidence>
<dbReference type="EMBL" id="OE000409">
    <property type="protein sequence ID" value="CAD7453741.1"/>
    <property type="molecule type" value="Genomic_DNA"/>
</dbReference>
<gene>
    <name evidence="9" type="ORF">TTEB3V08_LOCUS1870</name>
</gene>
<dbReference type="AlphaFoldDB" id="A0A7R9FHV8"/>
<evidence type="ECO:0000256" key="7">
    <source>
        <dbReference type="ARBA" id="ARBA00041344"/>
    </source>
</evidence>
<name>A0A7R9FHV8_9NEOP</name>
<proteinExistence type="inferred from homology"/>
<protein>
    <recommendedName>
        <fullName evidence="6">Complex I assembly factor TIMMDC1, mitochondrial</fullName>
    </recommendedName>
    <alternativeName>
        <fullName evidence="7">Translocase of inner mitochondrial membrane domain-containing protein 1</fullName>
    </alternativeName>
</protein>
<feature type="transmembrane region" description="Helical" evidence="8">
    <location>
        <begin position="158"/>
        <end position="178"/>
    </location>
</feature>
<evidence type="ECO:0000256" key="2">
    <source>
        <dbReference type="ARBA" id="ARBA00008444"/>
    </source>
</evidence>
<comment type="subcellular location">
    <subcellularLocation>
        <location evidence="1">Membrane</location>
        <topology evidence="1">Multi-pass membrane protein</topology>
    </subcellularLocation>
</comment>
<accession>A0A7R9FHV8</accession>
<dbReference type="Pfam" id="PF02466">
    <property type="entry name" value="Tim17"/>
    <property type="match status" value="1"/>
</dbReference>
<dbReference type="GO" id="GO:0005739">
    <property type="term" value="C:mitochondrion"/>
    <property type="evidence" value="ECO:0007669"/>
    <property type="project" value="TreeGrafter"/>
</dbReference>
<evidence type="ECO:0000256" key="5">
    <source>
        <dbReference type="ARBA" id="ARBA00023136"/>
    </source>
</evidence>
<evidence type="ECO:0000313" key="9">
    <source>
        <dbReference type="EMBL" id="CAD7453741.1"/>
    </source>
</evidence>
<keyword evidence="3 8" id="KW-0812">Transmembrane</keyword>
<feature type="transmembrane region" description="Helical" evidence="8">
    <location>
        <begin position="209"/>
        <end position="230"/>
    </location>
</feature>
<dbReference type="PANTHER" id="PTHR13002">
    <property type="entry name" value="C3ORF1 PROTEIN-RELATED"/>
    <property type="match status" value="1"/>
</dbReference>
<dbReference type="PANTHER" id="PTHR13002:SF1">
    <property type="entry name" value="COMPLEX I ASSEMBLY FACTOR TIMMDC1, MITOCHONDRIAL"/>
    <property type="match status" value="1"/>
</dbReference>
<sequence length="298" mass="32829">MVDLTSFECVGVGCEGTVEMMEVWAGMALHQSWGKILVASDPQPFHLRQSSIIVGHAPYQFLLCAASPNNSASSKTSLVPDKTHHEFGVSSPELHSVFQSGFLGTTLGVLMGGFYRTKNTYLNFIERNQATVFRDHLEAKKKLQDQVTINFAKGAFYWGWRIGLFTSTYVLITTSISVYRGKSSILEYLAAGCITGSCFKMNMGVKGMVVGGLLGSALGGLAGGLSLAIFKITGTSMEDVRYWQYRWKQERVKQEQKVFKTYEEKKDFPLLKHHNQKIGPAGETLTALDSEPAANASE</sequence>
<evidence type="ECO:0000256" key="1">
    <source>
        <dbReference type="ARBA" id="ARBA00004141"/>
    </source>
</evidence>
<comment type="similarity">
    <text evidence="2">Belongs to the Tim17/Tim22/Tim23 family.</text>
</comment>
<organism evidence="9">
    <name type="scientific">Timema tahoe</name>
    <dbReference type="NCBI Taxonomy" id="61484"/>
    <lineage>
        <taxon>Eukaryota</taxon>
        <taxon>Metazoa</taxon>
        <taxon>Ecdysozoa</taxon>
        <taxon>Arthropoda</taxon>
        <taxon>Hexapoda</taxon>
        <taxon>Insecta</taxon>
        <taxon>Pterygota</taxon>
        <taxon>Neoptera</taxon>
        <taxon>Polyneoptera</taxon>
        <taxon>Phasmatodea</taxon>
        <taxon>Timematodea</taxon>
        <taxon>Timematoidea</taxon>
        <taxon>Timematidae</taxon>
        <taxon>Timema</taxon>
    </lineage>
</organism>
<evidence type="ECO:0000256" key="8">
    <source>
        <dbReference type="SAM" id="Phobius"/>
    </source>
</evidence>
<keyword evidence="4 8" id="KW-1133">Transmembrane helix</keyword>